<sequence length="275" mass="31659">MISNKIIKTMIFSGMTFLFLIGFATTANASSQYLSKLSNDQYLETRQTIHTTNSYFKDLKITIPKGTIFQSGSLGKGVKTGKPYVTIDMNNLSWPLRKGIIQSKHGVTTTKYIWAKKSYFKKVSAPKYQSYHKDTFTGRIGGLVWQGNKSFPLKQQYKIENCFRVTDNGYLEYFTGYDYWVSKMPQPHSYAKVQKFIKKGNSSYFYTKTKVSGLPMIHVHKKGNDRYRLKVTKTDQHLATINPDANKKYDDSVTISIRYYVGGKKFYIPSQTIYP</sequence>
<dbReference type="Proteomes" id="UP000016361">
    <property type="component" value="Unassembled WGS sequence"/>
</dbReference>
<name>S4NDC1_9LACO</name>
<comment type="caution">
    <text evidence="2">The sequence shown here is derived from an EMBL/GenBank/DDBJ whole genome shotgun (WGS) entry which is preliminary data.</text>
</comment>
<dbReference type="EMBL" id="BASH01000004">
    <property type="protein sequence ID" value="GAD16879.1"/>
    <property type="molecule type" value="Genomic_DNA"/>
</dbReference>
<evidence type="ECO:0000313" key="2">
    <source>
        <dbReference type="EMBL" id="GAD16879.1"/>
    </source>
</evidence>
<dbReference type="PATRIC" id="fig|1423780.4.peg.2192"/>
<dbReference type="AlphaFoldDB" id="S4NDC1"/>
<reference evidence="3" key="1">
    <citation type="journal article" date="2013" name="Genome Announc.">
        <title>Draft Genome Sequence of D-Branched-Chain Amino Acid Producer Lactobacillus otakiensis JCM 15040T, Isolated from a Traditional Japanese Pickle.</title>
        <authorList>
            <person name="Doi K."/>
            <person name="Mori K."/>
            <person name="Mutaguchi Y."/>
            <person name="Tashiro K."/>
            <person name="Fujino Y."/>
            <person name="Ohmori T."/>
            <person name="Kuhara S."/>
            <person name="Ohshima T."/>
        </authorList>
    </citation>
    <scope>NUCLEOTIDE SEQUENCE [LARGE SCALE GENOMIC DNA]</scope>
    <source>
        <strain evidence="3">JCM 15040</strain>
    </source>
</reference>
<protein>
    <recommendedName>
        <fullName evidence="4">Surface layer protein A domain-containing protein</fullName>
    </recommendedName>
</protein>
<organism evidence="2 3">
    <name type="scientific">Lentilactobacillus otakiensis DSM 19908 = JCM 15040</name>
    <dbReference type="NCBI Taxonomy" id="1423780"/>
    <lineage>
        <taxon>Bacteria</taxon>
        <taxon>Bacillati</taxon>
        <taxon>Bacillota</taxon>
        <taxon>Bacilli</taxon>
        <taxon>Lactobacillales</taxon>
        <taxon>Lactobacillaceae</taxon>
        <taxon>Lentilactobacillus</taxon>
    </lineage>
</organism>
<gene>
    <name evidence="2" type="ORF">LOT_1417</name>
</gene>
<keyword evidence="3" id="KW-1185">Reference proteome</keyword>
<evidence type="ECO:0008006" key="4">
    <source>
        <dbReference type="Google" id="ProtNLM"/>
    </source>
</evidence>
<feature type="chain" id="PRO_5009975301" description="Surface layer protein A domain-containing protein" evidence="1">
    <location>
        <begin position="30"/>
        <end position="275"/>
    </location>
</feature>
<evidence type="ECO:0000256" key="1">
    <source>
        <dbReference type="SAM" id="SignalP"/>
    </source>
</evidence>
<accession>S4NDC1</accession>
<dbReference type="RefSeq" id="WP_020281319.1">
    <property type="nucleotide sequence ID" value="NZ_AZED01000005.1"/>
</dbReference>
<evidence type="ECO:0000313" key="3">
    <source>
        <dbReference type="Proteomes" id="UP000016361"/>
    </source>
</evidence>
<dbReference type="GeneID" id="301047182"/>
<dbReference type="STRING" id="1423780.FD05_GL002159"/>
<dbReference type="eggNOG" id="ENOG5030AA7">
    <property type="taxonomic scope" value="Bacteria"/>
</dbReference>
<keyword evidence="1" id="KW-0732">Signal</keyword>
<proteinExistence type="predicted"/>
<feature type="signal peptide" evidence="1">
    <location>
        <begin position="1"/>
        <end position="29"/>
    </location>
</feature>